<dbReference type="RefSeq" id="WP_012781261.1">
    <property type="nucleotide sequence ID" value="NC_013061.1"/>
</dbReference>
<keyword evidence="2" id="KW-1185">Reference proteome</keyword>
<dbReference type="KEGG" id="phe:Phep_1099"/>
<gene>
    <name evidence="1" type="ordered locus">Phep_1099</name>
</gene>
<reference evidence="1 2" key="1">
    <citation type="journal article" date="2009" name="Stand. Genomic Sci.">
        <title>Complete genome sequence of Pedobacter heparinus type strain (HIM 762-3).</title>
        <authorList>
            <person name="Han C."/>
            <person name="Spring S."/>
            <person name="Lapidus A."/>
            <person name="Del Rio T.G."/>
            <person name="Tice H."/>
            <person name="Copeland A."/>
            <person name="Cheng J.F."/>
            <person name="Lucas S."/>
            <person name="Chen F."/>
            <person name="Nolan M."/>
            <person name="Bruce D."/>
            <person name="Goodwin L."/>
            <person name="Pitluck S."/>
            <person name="Ivanova N."/>
            <person name="Mavromatis K."/>
            <person name="Mikhailova N."/>
            <person name="Pati A."/>
            <person name="Chen A."/>
            <person name="Palaniappan K."/>
            <person name="Land M."/>
            <person name="Hauser L."/>
            <person name="Chang Y.J."/>
            <person name="Jeffries C.C."/>
            <person name="Saunders E."/>
            <person name="Chertkov O."/>
            <person name="Brettin T."/>
            <person name="Goker M."/>
            <person name="Rohde M."/>
            <person name="Bristow J."/>
            <person name="Eisen J.A."/>
            <person name="Markowitz V."/>
            <person name="Hugenholtz P."/>
            <person name="Kyrpides N.C."/>
            <person name="Klenk H.P."/>
            <person name="Detter J.C."/>
        </authorList>
    </citation>
    <scope>NUCLEOTIDE SEQUENCE [LARGE SCALE GENOMIC DNA]</scope>
    <source>
        <strain evidence="2">ATCC 13125 / DSM 2366 / CIP 104194 / JCM 7457 / NBRC 12017 / NCIMB 9290 / NRRL B-14731 / HIM 762-3</strain>
    </source>
</reference>
<accession>C6Y3N8</accession>
<dbReference type="EMBL" id="CP001681">
    <property type="protein sequence ID" value="ACU03317.1"/>
    <property type="molecule type" value="Genomic_DNA"/>
</dbReference>
<evidence type="ECO:0000313" key="2">
    <source>
        <dbReference type="Proteomes" id="UP000000852"/>
    </source>
</evidence>
<protein>
    <submittedName>
        <fullName evidence="1">Uncharacterized protein</fullName>
    </submittedName>
</protein>
<evidence type="ECO:0000313" key="1">
    <source>
        <dbReference type="EMBL" id="ACU03317.1"/>
    </source>
</evidence>
<sequence length="162" mass="18528">MKSLIALVIIVFGFTIGVKSQNLGTSPQKPIKPTLSMPMCKDSLKLRKDIKKLKTLREIYSKLEMENISIVYQYEFCIDKTGSVILGKQDDRIYFSELNKYIETVFKNYKWVPSHKLSCKTCVVKRLAGVDIVFDTTEKYISFAVTVSGTGQNAFYEKVNMK</sequence>
<dbReference type="HOGENOM" id="CLU_1633808_0_0_10"/>
<organism evidence="1 2">
    <name type="scientific">Pedobacter heparinus (strain ATCC 13125 / DSM 2366 / CIP 104194 / JCM 7457 / NBRC 12017 / NCIMB 9290 / NRRL B-14731 / HIM 762-3)</name>
    <dbReference type="NCBI Taxonomy" id="485917"/>
    <lineage>
        <taxon>Bacteria</taxon>
        <taxon>Pseudomonadati</taxon>
        <taxon>Bacteroidota</taxon>
        <taxon>Sphingobacteriia</taxon>
        <taxon>Sphingobacteriales</taxon>
        <taxon>Sphingobacteriaceae</taxon>
        <taxon>Pedobacter</taxon>
    </lineage>
</organism>
<name>C6Y3N8_PEDHD</name>
<dbReference type="AlphaFoldDB" id="C6Y3N8"/>
<proteinExistence type="predicted"/>
<dbReference type="STRING" id="485917.Phep_1099"/>
<dbReference type="Proteomes" id="UP000000852">
    <property type="component" value="Chromosome"/>
</dbReference>